<organism evidence="1 2">
    <name type="scientific">Auriscalpium vulgare</name>
    <dbReference type="NCBI Taxonomy" id="40419"/>
    <lineage>
        <taxon>Eukaryota</taxon>
        <taxon>Fungi</taxon>
        <taxon>Dikarya</taxon>
        <taxon>Basidiomycota</taxon>
        <taxon>Agaricomycotina</taxon>
        <taxon>Agaricomycetes</taxon>
        <taxon>Russulales</taxon>
        <taxon>Auriscalpiaceae</taxon>
        <taxon>Auriscalpium</taxon>
    </lineage>
</organism>
<reference evidence="1" key="2">
    <citation type="journal article" date="2022" name="New Phytol.">
        <title>Evolutionary transition to the ectomycorrhizal habit in the genomes of a hyperdiverse lineage of mushroom-forming fungi.</title>
        <authorList>
            <person name="Looney B."/>
            <person name="Miyauchi S."/>
            <person name="Morin E."/>
            <person name="Drula E."/>
            <person name="Courty P.E."/>
            <person name="Kohler A."/>
            <person name="Kuo A."/>
            <person name="LaButti K."/>
            <person name="Pangilinan J."/>
            <person name="Lipzen A."/>
            <person name="Riley R."/>
            <person name="Andreopoulos W."/>
            <person name="He G."/>
            <person name="Johnson J."/>
            <person name="Nolan M."/>
            <person name="Tritt A."/>
            <person name="Barry K.W."/>
            <person name="Grigoriev I.V."/>
            <person name="Nagy L.G."/>
            <person name="Hibbett D."/>
            <person name="Henrissat B."/>
            <person name="Matheny P.B."/>
            <person name="Labbe J."/>
            <person name="Martin F.M."/>
        </authorList>
    </citation>
    <scope>NUCLEOTIDE SEQUENCE</scope>
    <source>
        <strain evidence="1">FP105234-sp</strain>
    </source>
</reference>
<name>A0ACB8RM41_9AGAM</name>
<sequence>MPHVQHSTLNEEQSARKPGQARLDRRLLSRRALAREMVPSVVDPAGPRTEDTKQQQQADGGAQYTDVTNGHQRVDSLSELIERLPIASRFLLPTFPSDTPPDPTIDTASLGREHTDTPNMHQLETVARATARQEQDSEEMRVQHRSRARARLPRMNETRAFVAYHEGLKAEETEPRQADGGNYAAVSYWVGDELLDGPTGTDHVSADLDNDDALTELSMSDIKSMNSMYSSKTRVMMSFTGPG</sequence>
<accession>A0ACB8RM41</accession>
<keyword evidence="2" id="KW-1185">Reference proteome</keyword>
<reference evidence="1" key="1">
    <citation type="submission" date="2021-02" db="EMBL/GenBank/DDBJ databases">
        <authorList>
            <consortium name="DOE Joint Genome Institute"/>
            <person name="Ahrendt S."/>
            <person name="Looney B.P."/>
            <person name="Miyauchi S."/>
            <person name="Morin E."/>
            <person name="Drula E."/>
            <person name="Courty P.E."/>
            <person name="Chicoki N."/>
            <person name="Fauchery L."/>
            <person name="Kohler A."/>
            <person name="Kuo A."/>
            <person name="Labutti K."/>
            <person name="Pangilinan J."/>
            <person name="Lipzen A."/>
            <person name="Riley R."/>
            <person name="Andreopoulos W."/>
            <person name="He G."/>
            <person name="Johnson J."/>
            <person name="Barry K.W."/>
            <person name="Grigoriev I.V."/>
            <person name="Nagy L."/>
            <person name="Hibbett D."/>
            <person name="Henrissat B."/>
            <person name="Matheny P.B."/>
            <person name="Labbe J."/>
            <person name="Martin F."/>
        </authorList>
    </citation>
    <scope>NUCLEOTIDE SEQUENCE</scope>
    <source>
        <strain evidence="1">FP105234-sp</strain>
    </source>
</reference>
<dbReference type="Proteomes" id="UP000814033">
    <property type="component" value="Unassembled WGS sequence"/>
</dbReference>
<dbReference type="EMBL" id="MU275964">
    <property type="protein sequence ID" value="KAI0045029.1"/>
    <property type="molecule type" value="Genomic_DNA"/>
</dbReference>
<gene>
    <name evidence="1" type="ORF">FA95DRAFT_1561594</name>
</gene>
<evidence type="ECO:0000313" key="2">
    <source>
        <dbReference type="Proteomes" id="UP000814033"/>
    </source>
</evidence>
<comment type="caution">
    <text evidence="1">The sequence shown here is derived from an EMBL/GenBank/DDBJ whole genome shotgun (WGS) entry which is preliminary data.</text>
</comment>
<evidence type="ECO:0000313" key="1">
    <source>
        <dbReference type="EMBL" id="KAI0045029.1"/>
    </source>
</evidence>
<proteinExistence type="predicted"/>
<protein>
    <submittedName>
        <fullName evidence="1">Uncharacterized protein</fullName>
    </submittedName>
</protein>